<organism evidence="2 3">
    <name type="scientific">Pseudomonas azerbaijanoccidentalis</name>
    <dbReference type="NCBI Taxonomy" id="2842347"/>
    <lineage>
        <taxon>Bacteria</taxon>
        <taxon>Pseudomonadati</taxon>
        <taxon>Pseudomonadota</taxon>
        <taxon>Gammaproteobacteria</taxon>
        <taxon>Pseudomonadales</taxon>
        <taxon>Pseudomonadaceae</taxon>
        <taxon>Pseudomonas</taxon>
    </lineage>
</organism>
<dbReference type="RefSeq" id="WP_217870075.1">
    <property type="nucleotide sequence ID" value="NZ_JAHSTU010000001.1"/>
</dbReference>
<reference evidence="2" key="1">
    <citation type="submission" date="2021-06" db="EMBL/GenBank/DDBJ databases">
        <title>Updating the genus Pseudomonas: Description of 43 new species and partition of the Pseudomonas putida group.</title>
        <authorList>
            <person name="Girard L."/>
            <person name="Lood C."/>
            <person name="Vandamme P."/>
            <person name="Rokni-Zadeh H."/>
            <person name="Van Noort V."/>
            <person name="Hofte M."/>
            <person name="Lavigne R."/>
            <person name="De Mot R."/>
        </authorList>
    </citation>
    <scope>NUCLEOTIDE SEQUENCE</scope>
    <source>
        <strain evidence="2">SWRI74</strain>
    </source>
</reference>
<name>A0ABS6QIQ6_9PSED</name>
<evidence type="ECO:0000256" key="1">
    <source>
        <dbReference type="SAM" id="MobiDB-lite"/>
    </source>
</evidence>
<accession>A0ABS6QIQ6</accession>
<proteinExistence type="predicted"/>
<gene>
    <name evidence="2" type="ORF">KVG88_01585</name>
</gene>
<dbReference type="EMBL" id="JAHSTU010000001">
    <property type="protein sequence ID" value="MBV4518735.1"/>
    <property type="molecule type" value="Genomic_DNA"/>
</dbReference>
<sequence length="788" mass="86910">MSGNSLASLLAWMKNSSRMLGWGLVVALERRRTNLIVVQEYIRRFRDHSYLPAVRGEVMIVDNKRMELIHDFVMDVPVLSFENANLNDSKALLTMSVMGGSQLTLEKESVGWKAYKVDEIDPLKGPKLYLDLLLNEVSGDVDQDGRVKLDLSKSDNFRLTFAETQHEQRLGGDFFKDLFNQLPDDQRVYELGKIERGTNELMRPLSFELRTQASSSPAARDPKSPEFGDGAVLALVRMEKRLGGNFPGQNYKYLIPDDQGKDYSATVLLDSSRTIADPVLREVSNLLQSDEFIHIYDQDGELKTAVLNSGELLVPELEITKKITLSSGEEIEIVMNSSPGAFLSKDLNKLTVELLDSKVLIGWKPSTIIDFTFLTAGQAPGYFRFKLEFELLVEYSVEQSDSGVLLRRTGIQFVPRTSFESATGGDEGEFWYDILLIVLLPLVTAVYLTEMIFERFKAEFDERLNTEISITETIQEILTLNFGQAIQGNEIYAPHDIGFFGRINPQQTSFLIDPMQPIIKAGGSQRFATAPVVAGVQWKVENLVEGPGVPGTINASGVYQAPAASTIKGRFTRVRVTATAPGSGYFSSALVTVVVDELSIHPLIQVCDVGATVELSAGVLGAGNLQWSIKNPVPGESGELKPSDKPGGDRTYHHGPVVTTKTYVIDQVEVKNTSTGGTRSMHVLALQKQPMVSVRILSTDVTQGRVQLQASVNGNTVPDGRGDWSLAFTGQGTIDKATGVYRADPAATGRYALILFKMEIDFVGLAEGHLILPLPLVEFPQWLEIMSQ</sequence>
<dbReference type="Proteomes" id="UP001049200">
    <property type="component" value="Unassembled WGS sequence"/>
</dbReference>
<evidence type="ECO:0000313" key="2">
    <source>
        <dbReference type="EMBL" id="MBV4518735.1"/>
    </source>
</evidence>
<feature type="region of interest" description="Disordered" evidence="1">
    <location>
        <begin position="633"/>
        <end position="652"/>
    </location>
</feature>
<comment type="caution">
    <text evidence="2">The sequence shown here is derived from an EMBL/GenBank/DDBJ whole genome shotgun (WGS) entry which is preliminary data.</text>
</comment>
<protein>
    <submittedName>
        <fullName evidence="2">Uncharacterized protein</fullName>
    </submittedName>
</protein>
<feature type="compositionally biased region" description="Basic and acidic residues" evidence="1">
    <location>
        <begin position="638"/>
        <end position="652"/>
    </location>
</feature>
<keyword evidence="3" id="KW-1185">Reference proteome</keyword>
<evidence type="ECO:0000313" key="3">
    <source>
        <dbReference type="Proteomes" id="UP001049200"/>
    </source>
</evidence>